<dbReference type="RefSeq" id="WP_109725468.1">
    <property type="nucleotide sequence ID" value="NZ_QGDI01000002.1"/>
</dbReference>
<gene>
    <name evidence="1" type="ORF">IE37_00576</name>
</gene>
<dbReference type="AlphaFoldDB" id="A0A315Y275"/>
<sequence>MRVIELFSVLSAAAICLCSCGDVKPVSGDNARSTAASAAESEAASETTVPFGGIVPKEEKFKGANGFDVDLTELSASMVYAEVYDMVYNPDDYVGKTVRARGPFSYFKDEGTGNEYFAVLISDATACCSQGIEFVLDGDYTYPKDYPAVDTEITVNGVFNYYKENGFTYCQLTNAVLEDSRLSW</sequence>
<dbReference type="EMBL" id="QGDI01000002">
    <property type="protein sequence ID" value="PWJ14592.1"/>
    <property type="molecule type" value="Genomic_DNA"/>
</dbReference>
<proteinExistence type="predicted"/>
<dbReference type="OrthoDB" id="359707at2"/>
<organism evidence="1 2">
    <name type="scientific">Ruminococcus flavefaciens</name>
    <dbReference type="NCBI Taxonomy" id="1265"/>
    <lineage>
        <taxon>Bacteria</taxon>
        <taxon>Bacillati</taxon>
        <taxon>Bacillota</taxon>
        <taxon>Clostridia</taxon>
        <taxon>Eubacteriales</taxon>
        <taxon>Oscillospiraceae</taxon>
        <taxon>Ruminococcus</taxon>
    </lineage>
</organism>
<accession>A0A315Y275</accession>
<evidence type="ECO:0000313" key="2">
    <source>
        <dbReference type="Proteomes" id="UP000245720"/>
    </source>
</evidence>
<comment type="caution">
    <text evidence="1">The sequence shown here is derived from an EMBL/GenBank/DDBJ whole genome shotgun (WGS) entry which is preliminary data.</text>
</comment>
<evidence type="ECO:0000313" key="1">
    <source>
        <dbReference type="EMBL" id="PWJ14592.1"/>
    </source>
</evidence>
<dbReference type="Proteomes" id="UP000245720">
    <property type="component" value="Unassembled WGS sequence"/>
</dbReference>
<reference evidence="1 2" key="1">
    <citation type="submission" date="2018-05" db="EMBL/GenBank/DDBJ databases">
        <title>The Hungate 1000. A catalogue of reference genomes from the rumen microbiome.</title>
        <authorList>
            <person name="Kelly W."/>
        </authorList>
    </citation>
    <scope>NUCLEOTIDE SEQUENCE [LARGE SCALE GENOMIC DNA]</scope>
    <source>
        <strain evidence="1 2">SAb67</strain>
    </source>
</reference>
<name>A0A315Y275_RUMFL</name>
<protein>
    <submittedName>
        <fullName evidence="1">Uncharacterized protein</fullName>
    </submittedName>
</protein>